<dbReference type="EMBL" id="OANT01000003">
    <property type="protein sequence ID" value="SNX44589.1"/>
    <property type="molecule type" value="Genomic_DNA"/>
</dbReference>
<evidence type="ECO:0000259" key="7">
    <source>
        <dbReference type="Pfam" id="PF00441"/>
    </source>
</evidence>
<dbReference type="Pfam" id="PF02770">
    <property type="entry name" value="Acyl-CoA_dh_M"/>
    <property type="match status" value="1"/>
</dbReference>
<comment type="similarity">
    <text evidence="2 6">Belongs to the acyl-CoA dehydrogenase family.</text>
</comment>
<dbReference type="Gene3D" id="1.10.540.10">
    <property type="entry name" value="Acyl-CoA dehydrogenase/oxidase, N-terminal domain"/>
    <property type="match status" value="1"/>
</dbReference>
<dbReference type="Proteomes" id="UP000219042">
    <property type="component" value="Unassembled WGS sequence"/>
</dbReference>
<evidence type="ECO:0000259" key="9">
    <source>
        <dbReference type="Pfam" id="PF02771"/>
    </source>
</evidence>
<gene>
    <name evidence="10" type="ORF">SAMN05421731_103327</name>
</gene>
<dbReference type="PANTHER" id="PTHR43884:SF12">
    <property type="entry name" value="ISOVALERYL-COA DEHYDROGENASE, MITOCHONDRIAL-RELATED"/>
    <property type="match status" value="1"/>
</dbReference>
<dbReference type="Gene3D" id="1.20.140.10">
    <property type="entry name" value="Butyryl-CoA Dehydrogenase, subunit A, domain 3"/>
    <property type="match status" value="1"/>
</dbReference>
<dbReference type="InterPro" id="IPR036250">
    <property type="entry name" value="AcylCo_DH-like_C"/>
</dbReference>
<proteinExistence type="inferred from homology"/>
<dbReference type="GO" id="GO:0003995">
    <property type="term" value="F:acyl-CoA dehydrogenase activity"/>
    <property type="evidence" value="ECO:0007669"/>
    <property type="project" value="InterPro"/>
</dbReference>
<comment type="cofactor">
    <cofactor evidence="1 6">
        <name>FAD</name>
        <dbReference type="ChEBI" id="CHEBI:57692"/>
    </cofactor>
</comment>
<dbReference type="InterPro" id="IPR009100">
    <property type="entry name" value="AcylCoA_DH/oxidase_NM_dom_sf"/>
</dbReference>
<dbReference type="SUPFAM" id="SSF56645">
    <property type="entry name" value="Acyl-CoA dehydrogenase NM domain-like"/>
    <property type="match status" value="1"/>
</dbReference>
<evidence type="ECO:0000256" key="3">
    <source>
        <dbReference type="ARBA" id="ARBA00022630"/>
    </source>
</evidence>
<name>A0A240E8P4_9GAMM</name>
<dbReference type="FunFam" id="1.20.140.10:FF:000001">
    <property type="entry name" value="Acyl-CoA dehydrogenase"/>
    <property type="match status" value="1"/>
</dbReference>
<evidence type="ECO:0000313" key="10">
    <source>
        <dbReference type="EMBL" id="SNX44589.1"/>
    </source>
</evidence>
<dbReference type="InterPro" id="IPR037069">
    <property type="entry name" value="AcylCoA_DH/ox_N_sf"/>
</dbReference>
<dbReference type="InterPro" id="IPR006089">
    <property type="entry name" value="Acyl-CoA_DH_CS"/>
</dbReference>
<sequence>MSTDPNLILAKVTNKKNKLSNPHIAADNKVFFTAIQYALISIQEKTMSDGMIRPLANMLPRHLFDPEHDAFRETVRRFYQKEVVPHIEKYEQQQHVDRNLWNKAGELGLLCTTMPEQYGGSGVDRLYSMILIEEQAYAMDSSTGFSLHSDIVANYIYNFGNESQKQNWLPKMATGEVITAIAMTEPGTGSDLQAVRSSAVLDGDDYVINGSKIFITNGYLCDMAIVVCKTGNHEKGAANLSLFIIEADRAGFSKGQPLKKVGMKGQDTCELFFDNVRVPKENLLGSEGMGFIMLMKELAWERMIVAIICQAGAEAAFAHTVQYTKDRKAFGKAIATFQNTRFKLAELRTEIDFCRAYLDRCMQLQLEGTLTVEAAAAAKYKISEMYSKVVDECVQLHGGYGYMLEYPIARAYIDNRANRIYAGTNEIMKELISRSL</sequence>
<feature type="domain" description="Acyl-CoA dehydrogenase/oxidase N-terminal" evidence="9">
    <location>
        <begin position="66"/>
        <end position="176"/>
    </location>
</feature>
<feature type="domain" description="Acyl-CoA oxidase/dehydrogenase middle" evidence="8">
    <location>
        <begin position="180"/>
        <end position="276"/>
    </location>
</feature>
<dbReference type="InterPro" id="IPR046373">
    <property type="entry name" value="Acyl-CoA_Oxase/DH_mid-dom_sf"/>
</dbReference>
<dbReference type="Gene3D" id="2.40.110.10">
    <property type="entry name" value="Butyryl-CoA Dehydrogenase, subunit A, domain 2"/>
    <property type="match status" value="1"/>
</dbReference>
<evidence type="ECO:0000256" key="6">
    <source>
        <dbReference type="RuleBase" id="RU362125"/>
    </source>
</evidence>
<evidence type="ECO:0000256" key="1">
    <source>
        <dbReference type="ARBA" id="ARBA00001974"/>
    </source>
</evidence>
<evidence type="ECO:0000313" key="11">
    <source>
        <dbReference type="Proteomes" id="UP000219042"/>
    </source>
</evidence>
<dbReference type="FunFam" id="1.10.540.10:FF:000002">
    <property type="entry name" value="Acyl-CoA dehydrogenase FadE19"/>
    <property type="match status" value="1"/>
</dbReference>
<reference evidence="11" key="1">
    <citation type="submission" date="2016-09" db="EMBL/GenBank/DDBJ databases">
        <authorList>
            <person name="Varghese N."/>
            <person name="Submissions S."/>
        </authorList>
    </citation>
    <scope>NUCLEOTIDE SEQUENCE [LARGE SCALE GENOMIC DNA]</scope>
    <source>
        <strain evidence="11">ANC 4466</strain>
    </source>
</reference>
<organism evidence="10 11">
    <name type="scientific">Acinetobacter puyangensis</name>
    <dbReference type="NCBI Taxonomy" id="1096779"/>
    <lineage>
        <taxon>Bacteria</taxon>
        <taxon>Pseudomonadati</taxon>
        <taxon>Pseudomonadota</taxon>
        <taxon>Gammaproteobacteria</taxon>
        <taxon>Moraxellales</taxon>
        <taxon>Moraxellaceae</taxon>
        <taxon>Acinetobacter</taxon>
    </lineage>
</organism>
<dbReference type="InterPro" id="IPR009075">
    <property type="entry name" value="AcylCo_DH/oxidase_C"/>
</dbReference>
<dbReference type="PANTHER" id="PTHR43884">
    <property type="entry name" value="ACYL-COA DEHYDROGENASE"/>
    <property type="match status" value="1"/>
</dbReference>
<accession>A0A240E8P4</accession>
<dbReference type="InterPro" id="IPR006091">
    <property type="entry name" value="Acyl-CoA_Oxase/DH_mid-dom"/>
</dbReference>
<dbReference type="Pfam" id="PF02771">
    <property type="entry name" value="Acyl-CoA_dh_N"/>
    <property type="match status" value="1"/>
</dbReference>
<dbReference type="FunFam" id="2.40.110.10:FF:000002">
    <property type="entry name" value="Acyl-CoA dehydrogenase fadE12"/>
    <property type="match status" value="1"/>
</dbReference>
<dbReference type="GO" id="GO:0050660">
    <property type="term" value="F:flavin adenine dinucleotide binding"/>
    <property type="evidence" value="ECO:0007669"/>
    <property type="project" value="InterPro"/>
</dbReference>
<dbReference type="Pfam" id="PF00441">
    <property type="entry name" value="Acyl-CoA_dh_1"/>
    <property type="match status" value="1"/>
</dbReference>
<dbReference type="AlphaFoldDB" id="A0A240E8P4"/>
<keyword evidence="4 6" id="KW-0274">FAD</keyword>
<evidence type="ECO:0000256" key="2">
    <source>
        <dbReference type="ARBA" id="ARBA00009347"/>
    </source>
</evidence>
<keyword evidence="3 6" id="KW-0285">Flavoprotein</keyword>
<dbReference type="PROSITE" id="PS00073">
    <property type="entry name" value="ACYL_COA_DH_2"/>
    <property type="match status" value="1"/>
</dbReference>
<keyword evidence="11" id="KW-1185">Reference proteome</keyword>
<dbReference type="InterPro" id="IPR013786">
    <property type="entry name" value="AcylCoA_DH/ox_N"/>
</dbReference>
<keyword evidence="5 6" id="KW-0560">Oxidoreductase</keyword>
<dbReference type="SUPFAM" id="SSF47203">
    <property type="entry name" value="Acyl-CoA dehydrogenase C-terminal domain-like"/>
    <property type="match status" value="1"/>
</dbReference>
<evidence type="ECO:0000259" key="8">
    <source>
        <dbReference type="Pfam" id="PF02770"/>
    </source>
</evidence>
<protein>
    <submittedName>
        <fullName evidence="10">Long-chain-acyl-CoA dehydrogenase</fullName>
    </submittedName>
</protein>
<evidence type="ECO:0000256" key="4">
    <source>
        <dbReference type="ARBA" id="ARBA00022827"/>
    </source>
</evidence>
<evidence type="ECO:0000256" key="5">
    <source>
        <dbReference type="ARBA" id="ARBA00023002"/>
    </source>
</evidence>
<feature type="domain" description="Acyl-CoA dehydrogenase/oxidase C-terminal" evidence="7">
    <location>
        <begin position="288"/>
        <end position="436"/>
    </location>
</feature>